<accession>A0A0K2V382</accession>
<dbReference type="KEGG" id="lsm:121118357"/>
<dbReference type="OrthoDB" id="354351at2759"/>
<dbReference type="CDD" id="cd00742">
    <property type="entry name" value="FABP"/>
    <property type="match status" value="1"/>
</dbReference>
<dbReference type="SUPFAM" id="SSF50814">
    <property type="entry name" value="Lipocalins"/>
    <property type="match status" value="1"/>
</dbReference>
<protein>
    <submittedName>
        <fullName evidence="4">Fatty acidbinding protein, heartlike [Oryzias latipes]</fullName>
    </submittedName>
</protein>
<dbReference type="PANTHER" id="PTHR11955">
    <property type="entry name" value="FATTY ACID BINDING PROTEIN"/>
    <property type="match status" value="1"/>
</dbReference>
<sequence>MVSLEGIYKRTKSENYDAFLEKIGLNFLVRPVACLSSSTFTISYIIEGKLRFKTETPLQTTEFEFCVGEDWVETLSGDYMLDCSATLKDNILTIIQTPRDAPDKEITFVREFSEEGMDLTITIEDVVCKQYYTRQ</sequence>
<dbReference type="InterPro" id="IPR012674">
    <property type="entry name" value="Calycin"/>
</dbReference>
<evidence type="ECO:0000256" key="2">
    <source>
        <dbReference type="ARBA" id="ARBA00023121"/>
    </source>
</evidence>
<keyword evidence="2" id="KW-0446">Lipid-binding</keyword>
<organism evidence="4">
    <name type="scientific">Lepeophtheirus salmonis</name>
    <name type="common">Salmon louse</name>
    <name type="synonym">Caligus salmonis</name>
    <dbReference type="NCBI Taxonomy" id="72036"/>
    <lineage>
        <taxon>Eukaryota</taxon>
        <taxon>Metazoa</taxon>
        <taxon>Ecdysozoa</taxon>
        <taxon>Arthropoda</taxon>
        <taxon>Crustacea</taxon>
        <taxon>Multicrustacea</taxon>
        <taxon>Hexanauplia</taxon>
        <taxon>Copepoda</taxon>
        <taxon>Siphonostomatoida</taxon>
        <taxon>Caligidae</taxon>
        <taxon>Lepeophtheirus</taxon>
    </lineage>
</organism>
<evidence type="ECO:0000313" key="4">
    <source>
        <dbReference type="EMBL" id="CDW44998.1"/>
    </source>
</evidence>
<dbReference type="GO" id="GO:0008289">
    <property type="term" value="F:lipid binding"/>
    <property type="evidence" value="ECO:0007669"/>
    <property type="project" value="UniProtKB-KW"/>
</dbReference>
<evidence type="ECO:0000256" key="1">
    <source>
        <dbReference type="ARBA" id="ARBA00008390"/>
    </source>
</evidence>
<dbReference type="GeneID" id="121118357"/>
<evidence type="ECO:0000259" key="3">
    <source>
        <dbReference type="Pfam" id="PF00061"/>
    </source>
</evidence>
<dbReference type="Pfam" id="PF00061">
    <property type="entry name" value="Lipocalin"/>
    <property type="match status" value="1"/>
</dbReference>
<dbReference type="InterPro" id="IPR000566">
    <property type="entry name" value="Lipocln_cytosolic_FA-bd_dom"/>
</dbReference>
<dbReference type="InterPro" id="IPR000463">
    <property type="entry name" value="Fatty_acid-bd"/>
</dbReference>
<comment type="similarity">
    <text evidence="1">Belongs to the calycin superfamily. Fatty-acid binding protein (FABP) family.</text>
</comment>
<proteinExistence type="inferred from homology"/>
<dbReference type="PRINTS" id="PR00178">
    <property type="entry name" value="FATTYACIDBP"/>
</dbReference>
<dbReference type="RefSeq" id="XP_040568865.1">
    <property type="nucleotide sequence ID" value="XM_040712931.2"/>
</dbReference>
<name>A0A0K2V382_LEPSM</name>
<dbReference type="InterPro" id="IPR031259">
    <property type="entry name" value="ILBP"/>
</dbReference>
<dbReference type="AlphaFoldDB" id="A0A0K2V382"/>
<dbReference type="EMBL" id="HACA01027637">
    <property type="protein sequence ID" value="CDW44998.1"/>
    <property type="molecule type" value="Transcribed_RNA"/>
</dbReference>
<feature type="domain" description="Lipocalin/cytosolic fatty-acid binding" evidence="3">
    <location>
        <begin position="6"/>
        <end position="132"/>
    </location>
</feature>
<reference evidence="4" key="1">
    <citation type="submission" date="2014-05" db="EMBL/GenBank/DDBJ databases">
        <authorList>
            <person name="Chronopoulou M."/>
        </authorList>
    </citation>
    <scope>NUCLEOTIDE SEQUENCE</scope>
    <source>
        <tissue evidence="4">Whole organism</tissue>
    </source>
</reference>
<dbReference type="Gene3D" id="2.40.128.20">
    <property type="match status" value="1"/>
</dbReference>